<evidence type="ECO:0000313" key="1">
    <source>
        <dbReference type="EMBL" id="KAI9392997.1"/>
    </source>
</evidence>
<organism evidence="1 2">
    <name type="scientific">Populus trichocarpa</name>
    <name type="common">Western balsam poplar</name>
    <name type="synonym">Populus balsamifera subsp. trichocarpa</name>
    <dbReference type="NCBI Taxonomy" id="3694"/>
    <lineage>
        <taxon>Eukaryota</taxon>
        <taxon>Viridiplantae</taxon>
        <taxon>Streptophyta</taxon>
        <taxon>Embryophyta</taxon>
        <taxon>Tracheophyta</taxon>
        <taxon>Spermatophyta</taxon>
        <taxon>Magnoliopsida</taxon>
        <taxon>eudicotyledons</taxon>
        <taxon>Gunneridae</taxon>
        <taxon>Pentapetalae</taxon>
        <taxon>rosids</taxon>
        <taxon>fabids</taxon>
        <taxon>Malpighiales</taxon>
        <taxon>Salicaceae</taxon>
        <taxon>Saliceae</taxon>
        <taxon>Populus</taxon>
    </lineage>
</organism>
<gene>
    <name evidence="1" type="ORF">POPTR_006G168300v4</name>
</gene>
<protein>
    <submittedName>
        <fullName evidence="1">Uncharacterized protein</fullName>
    </submittedName>
</protein>
<name>A0ACC0SUQ8_POPTR</name>
<reference evidence="1 2" key="1">
    <citation type="journal article" date="2006" name="Science">
        <title>The genome of black cottonwood, Populus trichocarpa (Torr. &amp; Gray).</title>
        <authorList>
            <person name="Tuskan G.A."/>
            <person name="Difazio S."/>
            <person name="Jansson S."/>
            <person name="Bohlmann J."/>
            <person name="Grigoriev I."/>
            <person name="Hellsten U."/>
            <person name="Putnam N."/>
            <person name="Ralph S."/>
            <person name="Rombauts S."/>
            <person name="Salamov A."/>
            <person name="Schein J."/>
            <person name="Sterck L."/>
            <person name="Aerts A."/>
            <person name="Bhalerao R.R."/>
            <person name="Bhalerao R.P."/>
            <person name="Blaudez D."/>
            <person name="Boerjan W."/>
            <person name="Brun A."/>
            <person name="Brunner A."/>
            <person name="Busov V."/>
            <person name="Campbell M."/>
            <person name="Carlson J."/>
            <person name="Chalot M."/>
            <person name="Chapman J."/>
            <person name="Chen G.L."/>
            <person name="Cooper D."/>
            <person name="Coutinho P.M."/>
            <person name="Couturier J."/>
            <person name="Covert S."/>
            <person name="Cronk Q."/>
            <person name="Cunningham R."/>
            <person name="Davis J."/>
            <person name="Degroeve S."/>
            <person name="Dejardin A."/>
            <person name="Depamphilis C."/>
            <person name="Detter J."/>
            <person name="Dirks B."/>
            <person name="Dubchak I."/>
            <person name="Duplessis S."/>
            <person name="Ehlting J."/>
            <person name="Ellis B."/>
            <person name="Gendler K."/>
            <person name="Goodstein D."/>
            <person name="Gribskov M."/>
            <person name="Grimwood J."/>
            <person name="Groover A."/>
            <person name="Gunter L."/>
            <person name="Hamberger B."/>
            <person name="Heinze B."/>
            <person name="Helariutta Y."/>
            <person name="Henrissat B."/>
            <person name="Holligan D."/>
            <person name="Holt R."/>
            <person name="Huang W."/>
            <person name="Islam-Faridi N."/>
            <person name="Jones S."/>
            <person name="Jones-Rhoades M."/>
            <person name="Jorgensen R."/>
            <person name="Joshi C."/>
            <person name="Kangasjarvi J."/>
            <person name="Karlsson J."/>
            <person name="Kelleher C."/>
            <person name="Kirkpatrick R."/>
            <person name="Kirst M."/>
            <person name="Kohler A."/>
            <person name="Kalluri U."/>
            <person name="Larimer F."/>
            <person name="Leebens-Mack J."/>
            <person name="Leple J.C."/>
            <person name="Locascio P."/>
            <person name="Lou Y."/>
            <person name="Lucas S."/>
            <person name="Martin F."/>
            <person name="Montanini B."/>
            <person name="Napoli C."/>
            <person name="Nelson D.R."/>
            <person name="Nelson C."/>
            <person name="Nieminen K."/>
            <person name="Nilsson O."/>
            <person name="Pereda V."/>
            <person name="Peter G."/>
            <person name="Philippe R."/>
            <person name="Pilate G."/>
            <person name="Poliakov A."/>
            <person name="Razumovskaya J."/>
            <person name="Richardson P."/>
            <person name="Rinaldi C."/>
            <person name="Ritland K."/>
            <person name="Rouze P."/>
            <person name="Ryaboy D."/>
            <person name="Schmutz J."/>
            <person name="Schrader J."/>
            <person name="Segerman B."/>
            <person name="Shin H."/>
            <person name="Siddiqui A."/>
            <person name="Sterky F."/>
            <person name="Terry A."/>
            <person name="Tsai C.J."/>
            <person name="Uberbacher E."/>
            <person name="Unneberg P."/>
            <person name="Vahala J."/>
            <person name="Wall K."/>
            <person name="Wessler S."/>
            <person name="Yang G."/>
            <person name="Yin T."/>
            <person name="Douglas C."/>
            <person name="Marra M."/>
            <person name="Sandberg G."/>
            <person name="Van de Peer Y."/>
            <person name="Rokhsar D."/>
        </authorList>
    </citation>
    <scope>NUCLEOTIDE SEQUENCE [LARGE SCALE GENOMIC DNA]</scope>
    <source>
        <strain evidence="2">cv. Nisqually</strain>
    </source>
</reference>
<proteinExistence type="predicted"/>
<sequence length="103" mass="11996">MNKTSEMLAPKPGGTIPTPPPFFSKPVALQFVKLQGHFHLRLMFSRLAFEAIISSIITVDSMMVEFHDSVRKHHYPSFTSENDFFFFFPFYFRVDVKKEYLVG</sequence>
<dbReference type="Proteomes" id="UP000006729">
    <property type="component" value="Chromosome 6"/>
</dbReference>
<accession>A0ACC0SUQ8</accession>
<comment type="caution">
    <text evidence="1">The sequence shown here is derived from an EMBL/GenBank/DDBJ whole genome shotgun (WGS) entry which is preliminary data.</text>
</comment>
<evidence type="ECO:0000313" key="2">
    <source>
        <dbReference type="Proteomes" id="UP000006729"/>
    </source>
</evidence>
<keyword evidence="2" id="KW-1185">Reference proteome</keyword>
<dbReference type="EMBL" id="CM009295">
    <property type="protein sequence ID" value="KAI9392997.1"/>
    <property type="molecule type" value="Genomic_DNA"/>
</dbReference>